<evidence type="ECO:0000313" key="2">
    <source>
        <dbReference type="Proteomes" id="UP001515100"/>
    </source>
</evidence>
<dbReference type="Proteomes" id="UP001515100">
    <property type="component" value="Unassembled WGS sequence"/>
</dbReference>
<reference evidence="1" key="1">
    <citation type="submission" date="2019-09" db="EMBL/GenBank/DDBJ databases">
        <authorList>
            <person name="Li J."/>
        </authorList>
    </citation>
    <scope>NUCLEOTIDE SEQUENCE [LARGE SCALE GENOMIC DNA]</scope>
    <source>
        <strain evidence="1">NRBC 14897</strain>
    </source>
</reference>
<gene>
    <name evidence="1" type="ORF">ESP62_013075</name>
</gene>
<dbReference type="OrthoDB" id="9826276at2"/>
<organism evidence="1 2">
    <name type="scientific">Aeromicrobium fastidiosum</name>
    <dbReference type="NCBI Taxonomy" id="52699"/>
    <lineage>
        <taxon>Bacteria</taxon>
        <taxon>Bacillati</taxon>
        <taxon>Actinomycetota</taxon>
        <taxon>Actinomycetes</taxon>
        <taxon>Propionibacteriales</taxon>
        <taxon>Nocardioidaceae</taxon>
        <taxon>Aeromicrobium</taxon>
    </lineage>
</organism>
<dbReference type="AlphaFoldDB" id="A0A641AL02"/>
<comment type="caution">
    <text evidence="1">The sequence shown here is derived from an EMBL/GenBank/DDBJ whole genome shotgun (WGS) entry which is preliminary data.</text>
</comment>
<protein>
    <submittedName>
        <fullName evidence="1">Uncharacterized protein</fullName>
    </submittedName>
</protein>
<evidence type="ECO:0000313" key="1">
    <source>
        <dbReference type="EMBL" id="KAA1376360.1"/>
    </source>
</evidence>
<accession>A0A641AL02</accession>
<keyword evidence="2" id="KW-1185">Reference proteome</keyword>
<dbReference type="RefSeq" id="WP_129184317.1">
    <property type="nucleotide sequence ID" value="NZ_JAGIOG010000001.1"/>
</dbReference>
<name>A0A641AL02_9ACTN</name>
<proteinExistence type="predicted"/>
<sequence length="136" mass="14569">MDTVRAFVYYRENYLMGVARPGALTSDGSHLTLQSNDLQVVWQAPVSDVRVKKGMGILTVSIKGEKASILTAVGGRTSPRPSDELTALLESGHGIADAPSVRDAQYVSWRGMPSVGAYAQGQKALRAMFESLGVLD</sequence>
<dbReference type="EMBL" id="SDPP02000003">
    <property type="protein sequence ID" value="KAA1376360.1"/>
    <property type="molecule type" value="Genomic_DNA"/>
</dbReference>